<dbReference type="Proteomes" id="UP000675880">
    <property type="component" value="Unassembled WGS sequence"/>
</dbReference>
<reference evidence="1 2" key="1">
    <citation type="submission" date="2021-02" db="EMBL/GenBank/DDBJ databases">
        <authorList>
            <person name="Han P."/>
        </authorList>
    </citation>
    <scope>NUCLEOTIDE SEQUENCE [LARGE SCALE GENOMIC DNA]</scope>
    <source>
        <strain evidence="1">Candidatus Nitrospira sp. ZN2</strain>
    </source>
</reference>
<organism evidence="1 2">
    <name type="scientific">Nitrospira defluvii</name>
    <dbReference type="NCBI Taxonomy" id="330214"/>
    <lineage>
        <taxon>Bacteria</taxon>
        <taxon>Pseudomonadati</taxon>
        <taxon>Nitrospirota</taxon>
        <taxon>Nitrospiria</taxon>
        <taxon>Nitrospirales</taxon>
        <taxon>Nitrospiraceae</taxon>
        <taxon>Nitrospira</taxon>
    </lineage>
</organism>
<dbReference type="RefSeq" id="WP_213043900.1">
    <property type="nucleotide sequence ID" value="NZ_CAJNBJ010000019.1"/>
</dbReference>
<dbReference type="EMBL" id="CAJNBJ010000019">
    <property type="protein sequence ID" value="CAE6791710.1"/>
    <property type="molecule type" value="Genomic_DNA"/>
</dbReference>
<keyword evidence="2" id="KW-1185">Reference proteome</keyword>
<sequence>MAKQPSGRGSVKLSAAASTIKKRLKGVKVIDWHEVGTPHPEVVIGTVQTGVANFKANLGTLSKLKELRDLHILINGTPRPDLAQIKFTLRG</sequence>
<accession>A0ABM8S6Q5</accession>
<protein>
    <submittedName>
        <fullName evidence="1">Uncharacterized protein</fullName>
    </submittedName>
</protein>
<evidence type="ECO:0000313" key="1">
    <source>
        <dbReference type="EMBL" id="CAE6791710.1"/>
    </source>
</evidence>
<gene>
    <name evidence="1" type="ORF">NSPZN2_60040</name>
</gene>
<comment type="caution">
    <text evidence="1">The sequence shown here is derived from an EMBL/GenBank/DDBJ whole genome shotgun (WGS) entry which is preliminary data.</text>
</comment>
<name>A0ABM8S6Q5_9BACT</name>
<proteinExistence type="predicted"/>
<evidence type="ECO:0000313" key="2">
    <source>
        <dbReference type="Proteomes" id="UP000675880"/>
    </source>
</evidence>